<dbReference type="Gene3D" id="3.30.160.170">
    <property type="entry name" value="FlaG-like"/>
    <property type="match status" value="1"/>
</dbReference>
<sequence length="112" mass="12836">MDINAISSRKIPETTKFEFPVGPGSAESKNVGPHDVKLSKEQILKELDNLNKFVQSGNTHLKFTFHEKLNEYYVQIIDDQTNEVIREVPSKKILDMVAKIHEMIGLLVDEKR</sequence>
<dbReference type="NCBIfam" id="NF005834">
    <property type="entry name" value="PRK07738.1"/>
    <property type="match status" value="1"/>
</dbReference>
<name>A0A9X3TPQ2_9BACL</name>
<reference evidence="1" key="1">
    <citation type="submission" date="2022-12" db="EMBL/GenBank/DDBJ databases">
        <title>Draft genome sequence of the thermophilic strain Brevibacillus thermoruber HT42, isolated from Los Humeros, Puebla, Mexico, with biotechnological potential.</title>
        <authorList>
            <person name="Lara Sanchez J."/>
            <person name="Solis Palacios R."/>
            <person name="Bustos Baena A.S."/>
            <person name="Ruz Baez A.E."/>
            <person name="Espinosa Luna G."/>
            <person name="Oliart Ros R.M."/>
        </authorList>
    </citation>
    <scope>NUCLEOTIDE SEQUENCE</scope>
    <source>
        <strain evidence="1">HT42</strain>
    </source>
</reference>
<accession>A0A9X3TPQ2</accession>
<dbReference type="InterPro" id="IPR005186">
    <property type="entry name" value="FlaG"/>
</dbReference>
<dbReference type="Proteomes" id="UP001151071">
    <property type="component" value="Unassembled WGS sequence"/>
</dbReference>
<dbReference type="SUPFAM" id="SSF160214">
    <property type="entry name" value="FlaG-like"/>
    <property type="match status" value="1"/>
</dbReference>
<comment type="caution">
    <text evidence="1">The sequence shown here is derived from an EMBL/GenBank/DDBJ whole genome shotgun (WGS) entry which is preliminary data.</text>
</comment>
<keyword evidence="1" id="KW-0969">Cilium</keyword>
<dbReference type="InterPro" id="IPR035924">
    <property type="entry name" value="FlaG-like_sf"/>
</dbReference>
<evidence type="ECO:0000313" key="1">
    <source>
        <dbReference type="EMBL" id="MDA5108070.1"/>
    </source>
</evidence>
<dbReference type="EMBL" id="JAPYYP010000006">
    <property type="protein sequence ID" value="MDA5108070.1"/>
    <property type="molecule type" value="Genomic_DNA"/>
</dbReference>
<keyword evidence="1" id="KW-0966">Cell projection</keyword>
<dbReference type="PANTHER" id="PTHR37166:SF1">
    <property type="entry name" value="PROTEIN FLAG"/>
    <property type="match status" value="1"/>
</dbReference>
<dbReference type="Pfam" id="PF03646">
    <property type="entry name" value="FlaG"/>
    <property type="match status" value="1"/>
</dbReference>
<dbReference type="RefSeq" id="WP_271139770.1">
    <property type="nucleotide sequence ID" value="NZ_JAPYYP010000006.1"/>
</dbReference>
<gene>
    <name evidence="1" type="primary">flaG</name>
    <name evidence="1" type="ORF">O3V59_06845</name>
</gene>
<protein>
    <submittedName>
        <fullName evidence="1">Flagellar protein FlaG</fullName>
    </submittedName>
</protein>
<evidence type="ECO:0000313" key="2">
    <source>
        <dbReference type="Proteomes" id="UP001151071"/>
    </source>
</evidence>
<keyword evidence="2" id="KW-1185">Reference proteome</keyword>
<dbReference type="PANTHER" id="PTHR37166">
    <property type="entry name" value="PROTEIN FLAG"/>
    <property type="match status" value="1"/>
</dbReference>
<dbReference type="AlphaFoldDB" id="A0A9X3TPQ2"/>
<organism evidence="1 2">
    <name type="scientific">Brevibacillus thermoruber</name>
    <dbReference type="NCBI Taxonomy" id="33942"/>
    <lineage>
        <taxon>Bacteria</taxon>
        <taxon>Bacillati</taxon>
        <taxon>Bacillota</taxon>
        <taxon>Bacilli</taxon>
        <taxon>Bacillales</taxon>
        <taxon>Paenibacillaceae</taxon>
        <taxon>Brevibacillus</taxon>
    </lineage>
</organism>
<keyword evidence="1" id="KW-0282">Flagellum</keyword>
<proteinExistence type="predicted"/>